<keyword evidence="2" id="KW-0645">Protease</keyword>
<comment type="similarity">
    <text evidence="1">Belongs to the peptidase S10 family.</text>
</comment>
<comment type="caution">
    <text evidence="2">The sequence shown here is derived from an EMBL/GenBank/DDBJ whole genome shotgun (WGS) entry which is preliminary data.</text>
</comment>
<organism evidence="2 3">
    <name type="scientific">Acorus calamus</name>
    <name type="common">Sweet flag</name>
    <dbReference type="NCBI Taxonomy" id="4465"/>
    <lineage>
        <taxon>Eukaryota</taxon>
        <taxon>Viridiplantae</taxon>
        <taxon>Streptophyta</taxon>
        <taxon>Embryophyta</taxon>
        <taxon>Tracheophyta</taxon>
        <taxon>Spermatophyta</taxon>
        <taxon>Magnoliopsida</taxon>
        <taxon>Liliopsida</taxon>
        <taxon>Acoraceae</taxon>
        <taxon>Acorus</taxon>
    </lineage>
</organism>
<proteinExistence type="inferred from homology"/>
<dbReference type="Gene3D" id="3.40.50.1820">
    <property type="entry name" value="alpha/beta hydrolase"/>
    <property type="match status" value="1"/>
</dbReference>
<reference evidence="2" key="2">
    <citation type="submission" date="2023-06" db="EMBL/GenBank/DDBJ databases">
        <authorList>
            <person name="Ma L."/>
            <person name="Liu K.-W."/>
            <person name="Li Z."/>
            <person name="Hsiao Y.-Y."/>
            <person name="Qi Y."/>
            <person name="Fu T."/>
            <person name="Tang G."/>
            <person name="Zhang D."/>
            <person name="Sun W.-H."/>
            <person name="Liu D.-K."/>
            <person name="Li Y."/>
            <person name="Chen G.-Z."/>
            <person name="Liu X.-D."/>
            <person name="Liao X.-Y."/>
            <person name="Jiang Y.-T."/>
            <person name="Yu X."/>
            <person name="Hao Y."/>
            <person name="Huang J."/>
            <person name="Zhao X.-W."/>
            <person name="Ke S."/>
            <person name="Chen Y.-Y."/>
            <person name="Wu W.-L."/>
            <person name="Hsu J.-L."/>
            <person name="Lin Y.-F."/>
            <person name="Huang M.-D."/>
            <person name="Li C.-Y."/>
            <person name="Huang L."/>
            <person name="Wang Z.-W."/>
            <person name="Zhao X."/>
            <person name="Zhong W.-Y."/>
            <person name="Peng D.-H."/>
            <person name="Ahmad S."/>
            <person name="Lan S."/>
            <person name="Zhang J.-S."/>
            <person name="Tsai W.-C."/>
            <person name="Van De Peer Y."/>
            <person name="Liu Z.-J."/>
        </authorList>
    </citation>
    <scope>NUCLEOTIDE SEQUENCE</scope>
    <source>
        <strain evidence="2">CP</strain>
        <tissue evidence="2">Leaves</tissue>
    </source>
</reference>
<dbReference type="GO" id="GO:0006508">
    <property type="term" value="P:proteolysis"/>
    <property type="evidence" value="ECO:0007669"/>
    <property type="project" value="InterPro"/>
</dbReference>
<keyword evidence="3" id="KW-1185">Reference proteome</keyword>
<dbReference type="SUPFAM" id="SSF53474">
    <property type="entry name" value="alpha/beta-Hydrolases"/>
    <property type="match status" value="1"/>
</dbReference>
<evidence type="ECO:0000313" key="3">
    <source>
        <dbReference type="Proteomes" id="UP001180020"/>
    </source>
</evidence>
<gene>
    <name evidence="2" type="primary">CXP:2-3</name>
    <name evidence="2" type="ORF">QJS10_CPB19g01153</name>
</gene>
<evidence type="ECO:0000313" key="2">
    <source>
        <dbReference type="EMBL" id="KAK1288860.1"/>
    </source>
</evidence>
<dbReference type="InterPro" id="IPR029058">
    <property type="entry name" value="AB_hydrolase_fold"/>
</dbReference>
<keyword evidence="2" id="KW-0121">Carboxypeptidase</keyword>
<dbReference type="InterPro" id="IPR001563">
    <property type="entry name" value="Peptidase_S10"/>
</dbReference>
<dbReference type="EMBL" id="JAUJYO010000019">
    <property type="protein sequence ID" value="KAK1288860.1"/>
    <property type="molecule type" value="Genomic_DNA"/>
</dbReference>
<name>A0AAV9CJH1_ACOCL</name>
<evidence type="ECO:0000256" key="1">
    <source>
        <dbReference type="ARBA" id="ARBA00009431"/>
    </source>
</evidence>
<reference evidence="2" key="1">
    <citation type="journal article" date="2023" name="Nat. Commun.">
        <title>Diploid and tetraploid genomes of Acorus and the evolution of monocots.</title>
        <authorList>
            <person name="Ma L."/>
            <person name="Liu K.W."/>
            <person name="Li Z."/>
            <person name="Hsiao Y.Y."/>
            <person name="Qi Y."/>
            <person name="Fu T."/>
            <person name="Tang G.D."/>
            <person name="Zhang D."/>
            <person name="Sun W.H."/>
            <person name="Liu D.K."/>
            <person name="Li Y."/>
            <person name="Chen G.Z."/>
            <person name="Liu X.D."/>
            <person name="Liao X.Y."/>
            <person name="Jiang Y.T."/>
            <person name="Yu X."/>
            <person name="Hao Y."/>
            <person name="Huang J."/>
            <person name="Zhao X.W."/>
            <person name="Ke S."/>
            <person name="Chen Y.Y."/>
            <person name="Wu W.L."/>
            <person name="Hsu J.L."/>
            <person name="Lin Y.F."/>
            <person name="Huang M.D."/>
            <person name="Li C.Y."/>
            <person name="Huang L."/>
            <person name="Wang Z.W."/>
            <person name="Zhao X."/>
            <person name="Zhong W.Y."/>
            <person name="Peng D.H."/>
            <person name="Ahmad S."/>
            <person name="Lan S."/>
            <person name="Zhang J.S."/>
            <person name="Tsai W.C."/>
            <person name="Van de Peer Y."/>
            <person name="Liu Z.J."/>
        </authorList>
    </citation>
    <scope>NUCLEOTIDE SEQUENCE</scope>
    <source>
        <strain evidence="2">CP</strain>
    </source>
</reference>
<protein>
    <submittedName>
        <fullName evidence="2">Serine carboxypeptidase II-3</fullName>
    </submittedName>
</protein>
<keyword evidence="2" id="KW-0378">Hydrolase</keyword>
<dbReference type="Pfam" id="PF00450">
    <property type="entry name" value="Peptidase_S10"/>
    <property type="match status" value="1"/>
</dbReference>
<sequence>MEANKIDTLPGQPKGVDFDQHGGYVTVDPNYGRLFYYFVESPHILQSPQILISEFIA</sequence>
<dbReference type="AlphaFoldDB" id="A0AAV9CJH1"/>
<accession>A0AAV9CJH1</accession>
<dbReference type="Proteomes" id="UP001180020">
    <property type="component" value="Unassembled WGS sequence"/>
</dbReference>
<dbReference type="GO" id="GO:0004185">
    <property type="term" value="F:serine-type carboxypeptidase activity"/>
    <property type="evidence" value="ECO:0007669"/>
    <property type="project" value="InterPro"/>
</dbReference>